<organism evidence="2 3">
    <name type="scientific">Levilinea saccharolytica</name>
    <dbReference type="NCBI Taxonomy" id="229921"/>
    <lineage>
        <taxon>Bacteria</taxon>
        <taxon>Bacillati</taxon>
        <taxon>Chloroflexota</taxon>
        <taxon>Anaerolineae</taxon>
        <taxon>Anaerolineales</taxon>
        <taxon>Anaerolineaceae</taxon>
        <taxon>Levilinea</taxon>
    </lineage>
</organism>
<proteinExistence type="predicted"/>
<dbReference type="InterPro" id="IPR021375">
    <property type="entry name" value="DUF2997"/>
</dbReference>
<dbReference type="AlphaFoldDB" id="A0A0P6XYR9"/>
<protein>
    <recommendedName>
        <fullName evidence="4">DUF2997 domain-containing protein</fullName>
    </recommendedName>
</protein>
<reference evidence="2 3" key="1">
    <citation type="submission" date="2015-07" db="EMBL/GenBank/DDBJ databases">
        <title>Genome sequence of Levilinea saccharolytica DSM 16555.</title>
        <authorList>
            <person name="Hemp J."/>
            <person name="Ward L.M."/>
            <person name="Pace L.A."/>
            <person name="Fischer W.W."/>
        </authorList>
    </citation>
    <scope>NUCLEOTIDE SEQUENCE [LARGE SCALE GENOMIC DNA]</scope>
    <source>
        <strain evidence="2 3">KIBI-1</strain>
    </source>
</reference>
<keyword evidence="3" id="KW-1185">Reference proteome</keyword>
<dbReference type="OrthoDB" id="4290456at2"/>
<dbReference type="Proteomes" id="UP000050501">
    <property type="component" value="Unassembled WGS sequence"/>
</dbReference>
<comment type="caution">
    <text evidence="2">The sequence shown here is derived from an EMBL/GenBank/DDBJ whole genome shotgun (WGS) entry which is preliminary data.</text>
</comment>
<evidence type="ECO:0000313" key="2">
    <source>
        <dbReference type="EMBL" id="KPL85078.1"/>
    </source>
</evidence>
<evidence type="ECO:0000313" key="3">
    <source>
        <dbReference type="Proteomes" id="UP000050501"/>
    </source>
</evidence>
<feature type="compositionally biased region" description="Polar residues" evidence="1">
    <location>
        <begin position="59"/>
        <end position="69"/>
    </location>
</feature>
<dbReference type="RefSeq" id="WP_062418558.1">
    <property type="nucleotide sequence ID" value="NZ_DF967974.1"/>
</dbReference>
<dbReference type="STRING" id="229921.ADN01_06805"/>
<gene>
    <name evidence="2" type="ORF">ADN01_06805</name>
</gene>
<dbReference type="EMBL" id="LGCM01000027">
    <property type="protein sequence ID" value="KPL85078.1"/>
    <property type="molecule type" value="Genomic_DNA"/>
</dbReference>
<sequence>MDLQEIEITINKKGQVEIHVRGVKGKACLDLTQSLEAALGGEVLLREMTPEALDEDNPLGNSQQLTTKS</sequence>
<evidence type="ECO:0008006" key="4">
    <source>
        <dbReference type="Google" id="ProtNLM"/>
    </source>
</evidence>
<evidence type="ECO:0000256" key="1">
    <source>
        <dbReference type="SAM" id="MobiDB-lite"/>
    </source>
</evidence>
<name>A0A0P6XYR9_9CHLR</name>
<feature type="region of interest" description="Disordered" evidence="1">
    <location>
        <begin position="50"/>
        <end position="69"/>
    </location>
</feature>
<dbReference type="Pfam" id="PF11211">
    <property type="entry name" value="DUF2997"/>
    <property type="match status" value="1"/>
</dbReference>
<accession>A0A0P6XYR9</accession>